<dbReference type="EMBL" id="AF029361">
    <property type="protein sequence ID" value="AAC78448.1"/>
    <property type="molecule type" value="Genomic_DNA"/>
</dbReference>
<dbReference type="InterPro" id="IPR011335">
    <property type="entry name" value="Restrct_endonuc-II-like"/>
</dbReference>
<dbReference type="AlphaFoldDB" id="Q9ZIF0"/>
<dbReference type="PANTHER" id="PTHR38590">
    <property type="entry name" value="BLL0828 PROTEIN"/>
    <property type="match status" value="1"/>
</dbReference>
<dbReference type="InterPro" id="IPR007569">
    <property type="entry name" value="DUF559"/>
</dbReference>
<reference evidence="2" key="1">
    <citation type="journal article" date="1995" name="Microbiology">
        <title>Organization of carbamoyl-phosphate synthase genes in Neisseria gonorrhoeae includes a large, variable intergenic sequence which is also present in other Neisseria species.</title>
        <authorList>
            <person name="Lawson F.S."/>
            <person name="Billowes F.M."/>
            <person name="Dillon J.A."/>
        </authorList>
    </citation>
    <scope>NUCLEOTIDE SEQUENCE</scope>
    <source>
        <strain evidence="2">1527</strain>
    </source>
</reference>
<evidence type="ECO:0000313" key="2">
    <source>
        <dbReference type="EMBL" id="AAC78448.1"/>
    </source>
</evidence>
<name>Q9ZIF0_NEIME</name>
<organism evidence="2">
    <name type="scientific">Neisseria meningitidis</name>
    <dbReference type="NCBI Taxonomy" id="487"/>
    <lineage>
        <taxon>Bacteria</taxon>
        <taxon>Pseudomonadati</taxon>
        <taxon>Pseudomonadota</taxon>
        <taxon>Betaproteobacteria</taxon>
        <taxon>Neisseriales</taxon>
        <taxon>Neisseriaceae</taxon>
        <taxon>Neisseria</taxon>
    </lineage>
</organism>
<reference evidence="2" key="2">
    <citation type="submission" date="1997-10" db="EMBL/GenBank/DDBJ databases">
        <title>Complexity of the variable sequence between the carbamoyl-phosphate synthase genes of Neisseria species.</title>
        <authorList>
            <person name="Brinkman F.S.L."/>
            <person name="Francis F.M."/>
            <person name="Dillon J.R."/>
        </authorList>
    </citation>
    <scope>NUCLEOTIDE SEQUENCE</scope>
    <source>
        <strain evidence="2">1527</strain>
    </source>
</reference>
<dbReference type="Gene3D" id="3.40.960.10">
    <property type="entry name" value="VSR Endonuclease"/>
    <property type="match status" value="1"/>
</dbReference>
<accession>Q9ZIF0</accession>
<dbReference type="InterPro" id="IPR047216">
    <property type="entry name" value="Endonuclease_DUF559_bact"/>
</dbReference>
<dbReference type="Pfam" id="PF04480">
    <property type="entry name" value="DUF559"/>
    <property type="match status" value="1"/>
</dbReference>
<proteinExistence type="predicted"/>
<sequence>MNPHEKLLTTDNPILRQRAKAMRQEMSGAEAKLWQHLRAGRLNGYKFRRQQPMGNYIVDFMCVTPKLIVEADGGQHAEQAVYDHARTAYLNSLGFTVLRFWNHEILQQTIDVLAEILLVLQAHWKSKLHDSRWLILIGLLKIIG</sequence>
<evidence type="ECO:0000259" key="1">
    <source>
        <dbReference type="Pfam" id="PF04480"/>
    </source>
</evidence>
<protein>
    <submittedName>
        <fullName evidence="2">Similar to E. coli ORF</fullName>
    </submittedName>
</protein>
<dbReference type="SUPFAM" id="SSF52980">
    <property type="entry name" value="Restriction endonuclease-like"/>
    <property type="match status" value="1"/>
</dbReference>
<dbReference type="PANTHER" id="PTHR38590:SF1">
    <property type="entry name" value="BLL0828 PROTEIN"/>
    <property type="match status" value="1"/>
</dbReference>
<feature type="domain" description="DUF559" evidence="1">
    <location>
        <begin position="16"/>
        <end position="120"/>
    </location>
</feature>
<dbReference type="CDD" id="cd01038">
    <property type="entry name" value="Endonuclease_DUF559"/>
    <property type="match status" value="1"/>
</dbReference>